<organism evidence="2 3">
    <name type="scientific">Stylosanthes scabra</name>
    <dbReference type="NCBI Taxonomy" id="79078"/>
    <lineage>
        <taxon>Eukaryota</taxon>
        <taxon>Viridiplantae</taxon>
        <taxon>Streptophyta</taxon>
        <taxon>Embryophyta</taxon>
        <taxon>Tracheophyta</taxon>
        <taxon>Spermatophyta</taxon>
        <taxon>Magnoliopsida</taxon>
        <taxon>eudicotyledons</taxon>
        <taxon>Gunneridae</taxon>
        <taxon>Pentapetalae</taxon>
        <taxon>rosids</taxon>
        <taxon>fabids</taxon>
        <taxon>Fabales</taxon>
        <taxon>Fabaceae</taxon>
        <taxon>Papilionoideae</taxon>
        <taxon>50 kb inversion clade</taxon>
        <taxon>dalbergioids sensu lato</taxon>
        <taxon>Dalbergieae</taxon>
        <taxon>Pterocarpus clade</taxon>
        <taxon>Stylosanthes</taxon>
    </lineage>
</organism>
<reference evidence="2 3" key="1">
    <citation type="journal article" date="2023" name="Plants (Basel)">
        <title>Bridging the Gap: Combining Genomics and Transcriptomics Approaches to Understand Stylosanthes scabra, an Orphan Legume from the Brazilian Caatinga.</title>
        <authorList>
            <person name="Ferreira-Neto J.R.C."/>
            <person name="da Silva M.D."/>
            <person name="Binneck E."/>
            <person name="de Melo N.F."/>
            <person name="da Silva R.H."/>
            <person name="de Melo A.L.T.M."/>
            <person name="Pandolfi V."/>
            <person name="Bustamante F.O."/>
            <person name="Brasileiro-Vidal A.C."/>
            <person name="Benko-Iseppon A.M."/>
        </authorList>
    </citation>
    <scope>NUCLEOTIDE SEQUENCE [LARGE SCALE GENOMIC DNA]</scope>
    <source>
        <tissue evidence="2">Leaves</tissue>
    </source>
</reference>
<gene>
    <name evidence="2" type="ORF">PIB30_038496</name>
</gene>
<evidence type="ECO:0000313" key="3">
    <source>
        <dbReference type="Proteomes" id="UP001341840"/>
    </source>
</evidence>
<protein>
    <submittedName>
        <fullName evidence="2">Uncharacterized protein</fullName>
    </submittedName>
</protein>
<evidence type="ECO:0000313" key="2">
    <source>
        <dbReference type="EMBL" id="MED6122296.1"/>
    </source>
</evidence>
<sequence length="239" mass="26320">MFDTFDTVSLGRDDSDHIVVEGPVVAPTQPSQPKKEALQHEDDNINEAGVEDKNAGVDVPPTVDEVVLEEAQPEPLAVILPVQPEQPSKSEVEAPLIVMEEEREPEQQSEVEPDPINIENPVQPEQPSKSEVEAPLIVLEEEKEPGQQSEVEPDPINIENPLEPELTLKQWLNPKAETTAAKGTTYSAEEIITDVLLSMKKEDKGEEGNQDQQLGDQEQCNTPDAALPPWKKGVSYGQQ</sequence>
<keyword evidence="3" id="KW-1185">Reference proteome</keyword>
<feature type="compositionally biased region" description="Polar residues" evidence="1">
    <location>
        <begin position="210"/>
        <end position="222"/>
    </location>
</feature>
<comment type="caution">
    <text evidence="2">The sequence shown here is derived from an EMBL/GenBank/DDBJ whole genome shotgun (WGS) entry which is preliminary data.</text>
</comment>
<dbReference type="EMBL" id="JASCZI010030407">
    <property type="protein sequence ID" value="MED6122296.1"/>
    <property type="molecule type" value="Genomic_DNA"/>
</dbReference>
<feature type="region of interest" description="Disordered" evidence="1">
    <location>
        <begin position="200"/>
        <end position="239"/>
    </location>
</feature>
<feature type="compositionally biased region" description="Acidic residues" evidence="1">
    <location>
        <begin position="101"/>
        <end position="113"/>
    </location>
</feature>
<feature type="region of interest" description="Disordered" evidence="1">
    <location>
        <begin position="101"/>
        <end position="134"/>
    </location>
</feature>
<evidence type="ECO:0000256" key="1">
    <source>
        <dbReference type="SAM" id="MobiDB-lite"/>
    </source>
</evidence>
<dbReference type="Proteomes" id="UP001341840">
    <property type="component" value="Unassembled WGS sequence"/>
</dbReference>
<name>A0ABU6REJ3_9FABA</name>
<proteinExistence type="predicted"/>
<feature type="region of interest" description="Disordered" evidence="1">
    <location>
        <begin position="141"/>
        <end position="160"/>
    </location>
</feature>
<accession>A0ABU6REJ3</accession>